<dbReference type="SUPFAM" id="SSF47384">
    <property type="entry name" value="Homodimeric domain of signal transducing histidine kinase"/>
    <property type="match status" value="1"/>
</dbReference>
<evidence type="ECO:0000256" key="6">
    <source>
        <dbReference type="ARBA" id="ARBA00022692"/>
    </source>
</evidence>
<reference evidence="14 15" key="1">
    <citation type="submission" date="2019-07" db="EMBL/GenBank/DDBJ databases">
        <authorList>
            <person name="Huq M.A."/>
        </authorList>
    </citation>
    <scope>NUCLEOTIDE SEQUENCE [LARGE SCALE GENOMIC DNA]</scope>
    <source>
        <strain evidence="14 15">MAH-3</strain>
    </source>
</reference>
<gene>
    <name evidence="14" type="ORF">FO442_06380</name>
</gene>
<keyword evidence="7 14" id="KW-0418">Kinase</keyword>
<dbReference type="GO" id="GO:0000155">
    <property type="term" value="F:phosphorelay sensor kinase activity"/>
    <property type="evidence" value="ECO:0007669"/>
    <property type="project" value="InterPro"/>
</dbReference>
<dbReference type="InterPro" id="IPR036890">
    <property type="entry name" value="HATPase_C_sf"/>
</dbReference>
<evidence type="ECO:0000313" key="15">
    <source>
        <dbReference type="Proteomes" id="UP000316008"/>
    </source>
</evidence>
<accession>A0A556MZP6</accession>
<proteinExistence type="predicted"/>
<keyword evidence="8 11" id="KW-1133">Transmembrane helix</keyword>
<evidence type="ECO:0000259" key="13">
    <source>
        <dbReference type="PROSITE" id="PS50885"/>
    </source>
</evidence>
<name>A0A556MZP6_9FLAO</name>
<dbReference type="InterPro" id="IPR036097">
    <property type="entry name" value="HisK_dim/P_sf"/>
</dbReference>
<dbReference type="Proteomes" id="UP000316008">
    <property type="component" value="Unassembled WGS sequence"/>
</dbReference>
<evidence type="ECO:0000256" key="1">
    <source>
        <dbReference type="ARBA" id="ARBA00000085"/>
    </source>
</evidence>
<dbReference type="EMBL" id="VLPL01000003">
    <property type="protein sequence ID" value="TSJ45375.1"/>
    <property type="molecule type" value="Genomic_DNA"/>
</dbReference>
<dbReference type="SMART" id="SM00388">
    <property type="entry name" value="HisKA"/>
    <property type="match status" value="1"/>
</dbReference>
<sequence length="463" mass="52438">MMSFRRRIATRFMLATALVILIVFGTVYFIVRETIYTNLDKDLTFESYKHLAEVELTSRSIRFINEKEMEEAEHQEVQVNPVFIQIVDRNGNLLAKSPNLKGQHLVFQQEQANDRHFNTQLNRRNIRQVQIPIIRNGSVKGFIVAAMSMDASLTVLKNLGTVLMILFPVILIGLFFITSYLAGKSIVPVVAISETTNRITRTNLNERVTLPASKDELYDLSYSINSLLDRIEDAVHREQQFTSDASHELRTPLAVLRGTLEVLIRKPRDQEEYESKIQYSLKEIDRMTAVIDQLLEIARFDTNPELTINTSVEMDLLLAEVLAHRHPDIIAKELQIIKQDNCDGSVSIHRFYGRLILDNIVGNAIKYSKQGGQILIRTFEEKGGIYCEITDSGIGIRPEDIPQLFNPFFRSDALNHKEINGTGLGLSIAGKAAAKIGATITISSELDQGTSVKIYFKEILRKS</sequence>
<evidence type="ECO:0000256" key="3">
    <source>
        <dbReference type="ARBA" id="ARBA00012438"/>
    </source>
</evidence>
<dbReference type="InterPro" id="IPR004358">
    <property type="entry name" value="Sig_transdc_His_kin-like_C"/>
</dbReference>
<comment type="catalytic activity">
    <reaction evidence="1">
        <text>ATP + protein L-histidine = ADP + protein N-phospho-L-histidine.</text>
        <dbReference type="EC" id="2.7.13.3"/>
    </reaction>
</comment>
<dbReference type="CDD" id="cd06225">
    <property type="entry name" value="HAMP"/>
    <property type="match status" value="1"/>
</dbReference>
<feature type="domain" description="HAMP" evidence="13">
    <location>
        <begin position="183"/>
        <end position="236"/>
    </location>
</feature>
<evidence type="ECO:0000256" key="5">
    <source>
        <dbReference type="ARBA" id="ARBA00022679"/>
    </source>
</evidence>
<evidence type="ECO:0000256" key="9">
    <source>
        <dbReference type="ARBA" id="ARBA00023012"/>
    </source>
</evidence>
<dbReference type="OrthoDB" id="594725at2"/>
<dbReference type="AlphaFoldDB" id="A0A556MZP6"/>
<keyword evidence="9" id="KW-0902">Two-component regulatory system</keyword>
<evidence type="ECO:0000256" key="4">
    <source>
        <dbReference type="ARBA" id="ARBA00022553"/>
    </source>
</evidence>
<dbReference type="FunFam" id="1.10.287.130:FF:000001">
    <property type="entry name" value="Two-component sensor histidine kinase"/>
    <property type="match status" value="1"/>
</dbReference>
<dbReference type="SMART" id="SM00304">
    <property type="entry name" value="HAMP"/>
    <property type="match status" value="1"/>
</dbReference>
<evidence type="ECO:0000256" key="11">
    <source>
        <dbReference type="SAM" id="Phobius"/>
    </source>
</evidence>
<dbReference type="InterPro" id="IPR003661">
    <property type="entry name" value="HisK_dim/P_dom"/>
</dbReference>
<feature type="domain" description="Histidine kinase" evidence="12">
    <location>
        <begin position="244"/>
        <end position="460"/>
    </location>
</feature>
<protein>
    <recommendedName>
        <fullName evidence="3">histidine kinase</fullName>
        <ecNumber evidence="3">2.7.13.3</ecNumber>
    </recommendedName>
</protein>
<dbReference type="GO" id="GO:0005886">
    <property type="term" value="C:plasma membrane"/>
    <property type="evidence" value="ECO:0007669"/>
    <property type="project" value="TreeGrafter"/>
</dbReference>
<keyword evidence="6 11" id="KW-0812">Transmembrane</keyword>
<organism evidence="14 15">
    <name type="scientific">Fluviicola chungangensis</name>
    <dbReference type="NCBI Taxonomy" id="2597671"/>
    <lineage>
        <taxon>Bacteria</taxon>
        <taxon>Pseudomonadati</taxon>
        <taxon>Bacteroidota</taxon>
        <taxon>Flavobacteriia</taxon>
        <taxon>Flavobacteriales</taxon>
        <taxon>Crocinitomicaceae</taxon>
        <taxon>Fluviicola</taxon>
    </lineage>
</organism>
<evidence type="ECO:0000256" key="8">
    <source>
        <dbReference type="ARBA" id="ARBA00022989"/>
    </source>
</evidence>
<dbReference type="EC" id="2.7.13.3" evidence="3"/>
<dbReference type="PANTHER" id="PTHR45436">
    <property type="entry name" value="SENSOR HISTIDINE KINASE YKOH"/>
    <property type="match status" value="1"/>
</dbReference>
<evidence type="ECO:0000256" key="2">
    <source>
        <dbReference type="ARBA" id="ARBA00004370"/>
    </source>
</evidence>
<dbReference type="CDD" id="cd00082">
    <property type="entry name" value="HisKA"/>
    <property type="match status" value="1"/>
</dbReference>
<keyword evidence="4" id="KW-0597">Phosphoprotein</keyword>
<keyword evidence="10 11" id="KW-0472">Membrane</keyword>
<evidence type="ECO:0000256" key="10">
    <source>
        <dbReference type="ARBA" id="ARBA00023136"/>
    </source>
</evidence>
<dbReference type="InterPro" id="IPR003594">
    <property type="entry name" value="HATPase_dom"/>
</dbReference>
<evidence type="ECO:0000259" key="12">
    <source>
        <dbReference type="PROSITE" id="PS50109"/>
    </source>
</evidence>
<feature type="transmembrane region" description="Helical" evidence="11">
    <location>
        <begin position="12"/>
        <end position="31"/>
    </location>
</feature>
<dbReference type="SUPFAM" id="SSF158472">
    <property type="entry name" value="HAMP domain-like"/>
    <property type="match status" value="1"/>
</dbReference>
<feature type="transmembrane region" description="Helical" evidence="11">
    <location>
        <begin position="159"/>
        <end position="182"/>
    </location>
</feature>
<dbReference type="Gene3D" id="1.10.287.130">
    <property type="match status" value="1"/>
</dbReference>
<keyword evidence="5" id="KW-0808">Transferase</keyword>
<dbReference type="Pfam" id="PF00512">
    <property type="entry name" value="HisKA"/>
    <property type="match status" value="1"/>
</dbReference>
<dbReference type="Gene3D" id="3.30.565.10">
    <property type="entry name" value="Histidine kinase-like ATPase, C-terminal domain"/>
    <property type="match status" value="1"/>
</dbReference>
<dbReference type="InterPro" id="IPR005467">
    <property type="entry name" value="His_kinase_dom"/>
</dbReference>
<keyword evidence="15" id="KW-1185">Reference proteome</keyword>
<evidence type="ECO:0000256" key="7">
    <source>
        <dbReference type="ARBA" id="ARBA00022777"/>
    </source>
</evidence>
<dbReference type="Gene3D" id="6.10.340.10">
    <property type="match status" value="1"/>
</dbReference>
<dbReference type="SUPFAM" id="SSF55874">
    <property type="entry name" value="ATPase domain of HSP90 chaperone/DNA topoisomerase II/histidine kinase"/>
    <property type="match status" value="1"/>
</dbReference>
<dbReference type="InterPro" id="IPR050428">
    <property type="entry name" value="TCS_sensor_his_kinase"/>
</dbReference>
<dbReference type="SMART" id="SM00387">
    <property type="entry name" value="HATPase_c"/>
    <property type="match status" value="1"/>
</dbReference>
<comment type="caution">
    <text evidence="14">The sequence shown here is derived from an EMBL/GenBank/DDBJ whole genome shotgun (WGS) entry which is preliminary data.</text>
</comment>
<dbReference type="Pfam" id="PF02518">
    <property type="entry name" value="HATPase_c"/>
    <property type="match status" value="1"/>
</dbReference>
<dbReference type="InterPro" id="IPR003660">
    <property type="entry name" value="HAMP_dom"/>
</dbReference>
<dbReference type="RefSeq" id="WP_144332333.1">
    <property type="nucleotide sequence ID" value="NZ_VLPL01000003.1"/>
</dbReference>
<dbReference type="PROSITE" id="PS50885">
    <property type="entry name" value="HAMP"/>
    <property type="match status" value="1"/>
</dbReference>
<dbReference type="Pfam" id="PF00672">
    <property type="entry name" value="HAMP"/>
    <property type="match status" value="1"/>
</dbReference>
<dbReference type="PROSITE" id="PS50109">
    <property type="entry name" value="HIS_KIN"/>
    <property type="match status" value="1"/>
</dbReference>
<dbReference type="PRINTS" id="PR00344">
    <property type="entry name" value="BCTRLSENSOR"/>
</dbReference>
<comment type="subcellular location">
    <subcellularLocation>
        <location evidence="2">Membrane</location>
    </subcellularLocation>
</comment>
<dbReference type="PANTHER" id="PTHR45436:SF5">
    <property type="entry name" value="SENSOR HISTIDINE KINASE TRCS"/>
    <property type="match status" value="1"/>
</dbReference>
<evidence type="ECO:0000313" key="14">
    <source>
        <dbReference type="EMBL" id="TSJ45375.1"/>
    </source>
</evidence>